<keyword evidence="1" id="KW-0521">NADP</keyword>
<dbReference type="InterPro" id="IPR011032">
    <property type="entry name" value="GroES-like_sf"/>
</dbReference>
<dbReference type="InterPro" id="IPR014189">
    <property type="entry name" value="Quinone_OxRdtase_PIG3"/>
</dbReference>
<dbReference type="Pfam" id="PF00107">
    <property type="entry name" value="ADH_zinc_N"/>
    <property type="match status" value="1"/>
</dbReference>
<dbReference type="Gene3D" id="3.90.180.10">
    <property type="entry name" value="Medium-chain alcohol dehydrogenases, catalytic domain"/>
    <property type="match status" value="1"/>
</dbReference>
<dbReference type="GO" id="GO:0016651">
    <property type="term" value="F:oxidoreductase activity, acting on NAD(P)H"/>
    <property type="evidence" value="ECO:0007669"/>
    <property type="project" value="TreeGrafter"/>
</dbReference>
<evidence type="ECO:0000259" key="3">
    <source>
        <dbReference type="SMART" id="SM00829"/>
    </source>
</evidence>
<protein>
    <submittedName>
        <fullName evidence="4">NAD(P)H-quinone oxidoreductase</fullName>
    </submittedName>
</protein>
<dbReference type="PANTHER" id="PTHR48106">
    <property type="entry name" value="QUINONE OXIDOREDUCTASE PIG3-RELATED"/>
    <property type="match status" value="1"/>
</dbReference>
<dbReference type="InterPro" id="IPR013149">
    <property type="entry name" value="ADH-like_C"/>
</dbReference>
<dbReference type="NCBIfam" id="TIGR02824">
    <property type="entry name" value="quinone_pig3"/>
    <property type="match status" value="1"/>
</dbReference>
<evidence type="ECO:0000256" key="1">
    <source>
        <dbReference type="ARBA" id="ARBA00022857"/>
    </source>
</evidence>
<comment type="caution">
    <text evidence="4">The sequence shown here is derived from an EMBL/GenBank/DDBJ whole genome shotgun (WGS) entry which is preliminary data.</text>
</comment>
<dbReference type="InterPro" id="IPR013154">
    <property type="entry name" value="ADH-like_N"/>
</dbReference>
<dbReference type="Proteomes" id="UP001139516">
    <property type="component" value="Unassembled WGS sequence"/>
</dbReference>
<gene>
    <name evidence="4" type="ORF">M0638_15495</name>
</gene>
<keyword evidence="2" id="KW-0560">Oxidoreductase</keyword>
<dbReference type="RefSeq" id="WP_248667901.1">
    <property type="nucleotide sequence ID" value="NZ_JALPRX010000068.1"/>
</dbReference>
<dbReference type="CDD" id="cd05276">
    <property type="entry name" value="p53_inducible_oxidoreductase"/>
    <property type="match status" value="1"/>
</dbReference>
<sequence>MAALPETMLYMAHGEGGPPEVLRPATAPLPHPGPGELLIRVLAAGVNRPEVAQRQGAYPPPPGASPILGLEAAGEVAALGEGVTGWRVGDRVCALCNGGAYAEYVVAPATQALPWPRGYDALRAAALPETYFTVWVNVFGHGRLQAGETLLVHGGTSGIGITAIQLAKAFGATVYATAGSAAKCEAMLKLGADAAIDYRAQDFVEEVRRLTGKRGVDVVLDMVGGPYFGRNLRCLGEGGRLVIIATLGGAEAEKADLRPIMLKRLVVTGSTLRPRTAAEKGAIAEALRAKVWPLLESGAAAGPVIHATFPLREAAEAHRLMESSAHIGKIVLRVADGA</sequence>
<dbReference type="GO" id="GO:0070402">
    <property type="term" value="F:NADPH binding"/>
    <property type="evidence" value="ECO:0007669"/>
    <property type="project" value="TreeGrafter"/>
</dbReference>
<dbReference type="EMBL" id="JALPRX010000068">
    <property type="protein sequence ID" value="MCK8785783.1"/>
    <property type="molecule type" value="Genomic_DNA"/>
</dbReference>
<accession>A0A9X1YAF0</accession>
<dbReference type="AlphaFoldDB" id="A0A9X1YAF0"/>
<dbReference type="Gene3D" id="3.40.50.720">
    <property type="entry name" value="NAD(P)-binding Rossmann-like Domain"/>
    <property type="match status" value="1"/>
</dbReference>
<dbReference type="PANTHER" id="PTHR48106:SF8">
    <property type="entry name" value="OS02G0805600 PROTEIN"/>
    <property type="match status" value="1"/>
</dbReference>
<organism evidence="4 5">
    <name type="scientific">Roseomonas acroporae</name>
    <dbReference type="NCBI Taxonomy" id="2937791"/>
    <lineage>
        <taxon>Bacteria</taxon>
        <taxon>Pseudomonadati</taxon>
        <taxon>Pseudomonadota</taxon>
        <taxon>Alphaproteobacteria</taxon>
        <taxon>Acetobacterales</taxon>
        <taxon>Roseomonadaceae</taxon>
        <taxon>Roseomonas</taxon>
    </lineage>
</organism>
<dbReference type="SUPFAM" id="SSF50129">
    <property type="entry name" value="GroES-like"/>
    <property type="match status" value="1"/>
</dbReference>
<dbReference type="InterPro" id="IPR036291">
    <property type="entry name" value="NAD(P)-bd_dom_sf"/>
</dbReference>
<evidence type="ECO:0000256" key="2">
    <source>
        <dbReference type="ARBA" id="ARBA00023002"/>
    </source>
</evidence>
<reference evidence="4" key="1">
    <citation type="submission" date="2022-04" db="EMBL/GenBank/DDBJ databases">
        <title>Roseomonas acroporae sp. nov., isolated from coral Acropora digitifera.</title>
        <authorList>
            <person name="Sun H."/>
        </authorList>
    </citation>
    <scope>NUCLEOTIDE SEQUENCE</scope>
    <source>
        <strain evidence="4">NAR14</strain>
    </source>
</reference>
<keyword evidence="5" id="KW-1185">Reference proteome</keyword>
<name>A0A9X1YAF0_9PROT</name>
<dbReference type="SMART" id="SM00829">
    <property type="entry name" value="PKS_ER"/>
    <property type="match status" value="1"/>
</dbReference>
<feature type="domain" description="Enoyl reductase (ER)" evidence="3">
    <location>
        <begin position="17"/>
        <end position="332"/>
    </location>
</feature>
<dbReference type="SUPFAM" id="SSF51735">
    <property type="entry name" value="NAD(P)-binding Rossmann-fold domains"/>
    <property type="match status" value="1"/>
</dbReference>
<proteinExistence type="predicted"/>
<dbReference type="Pfam" id="PF08240">
    <property type="entry name" value="ADH_N"/>
    <property type="match status" value="1"/>
</dbReference>
<dbReference type="InterPro" id="IPR020843">
    <property type="entry name" value="ER"/>
</dbReference>
<evidence type="ECO:0000313" key="4">
    <source>
        <dbReference type="EMBL" id="MCK8785783.1"/>
    </source>
</evidence>
<evidence type="ECO:0000313" key="5">
    <source>
        <dbReference type="Proteomes" id="UP001139516"/>
    </source>
</evidence>